<reference evidence="1" key="1">
    <citation type="journal article" date="2019" name="bioRxiv">
        <title>The Genome of the Zebra Mussel, Dreissena polymorpha: A Resource for Invasive Species Research.</title>
        <authorList>
            <person name="McCartney M.A."/>
            <person name="Auch B."/>
            <person name="Kono T."/>
            <person name="Mallez S."/>
            <person name="Zhang Y."/>
            <person name="Obille A."/>
            <person name="Becker A."/>
            <person name="Abrahante J.E."/>
            <person name="Garbe J."/>
            <person name="Badalamenti J.P."/>
            <person name="Herman A."/>
            <person name="Mangelson H."/>
            <person name="Liachko I."/>
            <person name="Sullivan S."/>
            <person name="Sone E.D."/>
            <person name="Koren S."/>
            <person name="Silverstein K.A.T."/>
            <person name="Beckman K.B."/>
            <person name="Gohl D.M."/>
        </authorList>
    </citation>
    <scope>NUCLEOTIDE SEQUENCE</scope>
    <source>
        <strain evidence="1">Duluth1</strain>
        <tissue evidence="1">Whole animal</tissue>
    </source>
</reference>
<sequence>METFDPDLYTSLYATQQAMVCCAQSCQGHLHSKVSKVTEMSLAQADLREQKRALSYITNENL</sequence>
<keyword evidence="2" id="KW-1185">Reference proteome</keyword>
<protein>
    <submittedName>
        <fullName evidence="1">Uncharacterized protein</fullName>
    </submittedName>
</protein>
<proteinExistence type="predicted"/>
<organism evidence="1 2">
    <name type="scientific">Dreissena polymorpha</name>
    <name type="common">Zebra mussel</name>
    <name type="synonym">Mytilus polymorpha</name>
    <dbReference type="NCBI Taxonomy" id="45954"/>
    <lineage>
        <taxon>Eukaryota</taxon>
        <taxon>Metazoa</taxon>
        <taxon>Spiralia</taxon>
        <taxon>Lophotrochozoa</taxon>
        <taxon>Mollusca</taxon>
        <taxon>Bivalvia</taxon>
        <taxon>Autobranchia</taxon>
        <taxon>Heteroconchia</taxon>
        <taxon>Euheterodonta</taxon>
        <taxon>Imparidentia</taxon>
        <taxon>Neoheterodontei</taxon>
        <taxon>Myida</taxon>
        <taxon>Dreissenoidea</taxon>
        <taxon>Dreissenidae</taxon>
        <taxon>Dreissena</taxon>
    </lineage>
</organism>
<evidence type="ECO:0000313" key="2">
    <source>
        <dbReference type="Proteomes" id="UP000828390"/>
    </source>
</evidence>
<accession>A0A9D4MXV6</accession>
<dbReference type="Proteomes" id="UP000828390">
    <property type="component" value="Unassembled WGS sequence"/>
</dbReference>
<name>A0A9D4MXV6_DREPO</name>
<comment type="caution">
    <text evidence="1">The sequence shown here is derived from an EMBL/GenBank/DDBJ whole genome shotgun (WGS) entry which is preliminary data.</text>
</comment>
<evidence type="ECO:0000313" key="1">
    <source>
        <dbReference type="EMBL" id="KAH3884200.1"/>
    </source>
</evidence>
<dbReference type="EMBL" id="JAIWYP010000001">
    <property type="protein sequence ID" value="KAH3884200.1"/>
    <property type="molecule type" value="Genomic_DNA"/>
</dbReference>
<dbReference type="AlphaFoldDB" id="A0A9D4MXV6"/>
<gene>
    <name evidence="1" type="ORF">DPMN_008175</name>
</gene>
<reference evidence="1" key="2">
    <citation type="submission" date="2020-11" db="EMBL/GenBank/DDBJ databases">
        <authorList>
            <person name="McCartney M.A."/>
            <person name="Auch B."/>
            <person name="Kono T."/>
            <person name="Mallez S."/>
            <person name="Becker A."/>
            <person name="Gohl D.M."/>
            <person name="Silverstein K.A.T."/>
            <person name="Koren S."/>
            <person name="Bechman K.B."/>
            <person name="Herman A."/>
            <person name="Abrahante J.E."/>
            <person name="Garbe J."/>
        </authorList>
    </citation>
    <scope>NUCLEOTIDE SEQUENCE</scope>
    <source>
        <strain evidence="1">Duluth1</strain>
        <tissue evidence="1">Whole animal</tissue>
    </source>
</reference>